<organism evidence="2 3">
    <name type="scientific">Sanguibacter inulinus</name>
    <dbReference type="NCBI Taxonomy" id="60922"/>
    <lineage>
        <taxon>Bacteria</taxon>
        <taxon>Bacillati</taxon>
        <taxon>Actinomycetota</taxon>
        <taxon>Actinomycetes</taxon>
        <taxon>Micrococcales</taxon>
        <taxon>Sanguibacteraceae</taxon>
        <taxon>Sanguibacter</taxon>
    </lineage>
</organism>
<feature type="compositionally biased region" description="Low complexity" evidence="1">
    <location>
        <begin position="14"/>
        <end position="35"/>
    </location>
</feature>
<feature type="compositionally biased region" description="Low complexity" evidence="1">
    <location>
        <begin position="79"/>
        <end position="118"/>
    </location>
</feature>
<feature type="region of interest" description="Disordered" evidence="1">
    <location>
        <begin position="1"/>
        <end position="57"/>
    </location>
</feature>
<dbReference type="RefSeq" id="WP_179914258.1">
    <property type="nucleotide sequence ID" value="NZ_JACBYE010000052.1"/>
</dbReference>
<evidence type="ECO:0000313" key="3">
    <source>
        <dbReference type="Proteomes" id="UP000561011"/>
    </source>
</evidence>
<proteinExistence type="predicted"/>
<feature type="compositionally biased region" description="Low complexity" evidence="1">
    <location>
        <begin position="125"/>
        <end position="142"/>
    </location>
</feature>
<name>A0A853EYU6_9MICO</name>
<reference evidence="2 3" key="1">
    <citation type="submission" date="2020-07" db="EMBL/GenBank/DDBJ databases">
        <title>MOT database genomes.</title>
        <authorList>
            <person name="Joseph S."/>
            <person name="Aduse-Opoku J."/>
            <person name="Hashim A."/>
            <person name="Wade W."/>
            <person name="Curtis M."/>
        </authorList>
    </citation>
    <scope>NUCLEOTIDE SEQUENCE [LARGE SCALE GENOMIC DNA]</scope>
    <source>
        <strain evidence="2 3">DSM 100099</strain>
    </source>
</reference>
<dbReference type="AlphaFoldDB" id="A0A853EYU6"/>
<evidence type="ECO:0000256" key="1">
    <source>
        <dbReference type="SAM" id="MobiDB-lite"/>
    </source>
</evidence>
<sequence>MHALTSSDDPAPRADATPEGATGPAPAPAQTSAAERVARAREALRAAEERTGARSLSVVPAAEVATRLGSVDAGRRSARPTSVPVTTPPAALSATPSPHTPSSHTASSRTAPSPTVPSHTTLSSVVPAPAGPAEQGEPAVPADAPAPLHAVDTIISTERPPLPVPDELLPLLPAGLRRGITVQVDGSTSVLLALLSEASRAGSWAAVVGAPSIGLLAVAQAGIDLSRLVLVPAPGAQAAPALAALLDGMDIVVVGPEVSLLRADRRRLVARARERASVIVSLRPWEGAHMTLAAERTRWSGLGAGSGRLSSRELTVTRTDRAQGITYRHTVTLPFARPASTTPGVVAPAPVAAPLAAPVTAPDTAPVVVPEPTTAPAAVVAAAHHDAVQPSFAQVG</sequence>
<gene>
    <name evidence="2" type="ORF">HZZ10_16020</name>
</gene>
<dbReference type="EMBL" id="JACBYE010000052">
    <property type="protein sequence ID" value="NYS95024.1"/>
    <property type="molecule type" value="Genomic_DNA"/>
</dbReference>
<keyword evidence="3" id="KW-1185">Reference proteome</keyword>
<evidence type="ECO:0000313" key="2">
    <source>
        <dbReference type="EMBL" id="NYS95024.1"/>
    </source>
</evidence>
<protein>
    <submittedName>
        <fullName evidence="2">Uncharacterized protein</fullName>
    </submittedName>
</protein>
<accession>A0A853EYU6</accession>
<feature type="compositionally biased region" description="Basic and acidic residues" evidence="1">
    <location>
        <begin position="36"/>
        <end position="52"/>
    </location>
</feature>
<comment type="caution">
    <text evidence="2">The sequence shown here is derived from an EMBL/GenBank/DDBJ whole genome shotgun (WGS) entry which is preliminary data.</text>
</comment>
<dbReference type="Proteomes" id="UP000561011">
    <property type="component" value="Unassembled WGS sequence"/>
</dbReference>
<feature type="region of interest" description="Disordered" evidence="1">
    <location>
        <begin position="70"/>
        <end position="144"/>
    </location>
</feature>